<dbReference type="Proteomes" id="UP000295055">
    <property type="component" value="Unassembled WGS sequence"/>
</dbReference>
<dbReference type="AlphaFoldDB" id="A0A4R3NJU9"/>
<feature type="transmembrane region" description="Helical" evidence="1">
    <location>
        <begin position="163"/>
        <end position="186"/>
    </location>
</feature>
<evidence type="ECO:0008006" key="4">
    <source>
        <dbReference type="Google" id="ProtNLM"/>
    </source>
</evidence>
<feature type="transmembrane region" description="Helical" evidence="1">
    <location>
        <begin position="121"/>
        <end position="143"/>
    </location>
</feature>
<proteinExistence type="predicted"/>
<keyword evidence="1" id="KW-0812">Transmembrane</keyword>
<feature type="transmembrane region" description="Helical" evidence="1">
    <location>
        <begin position="64"/>
        <end position="85"/>
    </location>
</feature>
<name>A0A4R3NJU9_9GAMM</name>
<keyword evidence="1" id="KW-0472">Membrane</keyword>
<protein>
    <recommendedName>
        <fullName evidence="4">O-antigen ligase domain-containing protein</fullName>
    </recommendedName>
</protein>
<evidence type="ECO:0000313" key="2">
    <source>
        <dbReference type="EMBL" id="TCT35022.1"/>
    </source>
</evidence>
<feature type="transmembrane region" description="Helical" evidence="1">
    <location>
        <begin position="366"/>
        <end position="382"/>
    </location>
</feature>
<gene>
    <name evidence="2" type="ORF">EC835_104183</name>
</gene>
<dbReference type="EMBL" id="SMAS01000004">
    <property type="protein sequence ID" value="TCT35022.1"/>
    <property type="molecule type" value="Genomic_DNA"/>
</dbReference>
<feature type="transmembrane region" description="Helical" evidence="1">
    <location>
        <begin position="425"/>
        <end position="448"/>
    </location>
</feature>
<feature type="transmembrane region" description="Helical" evidence="1">
    <location>
        <begin position="394"/>
        <end position="413"/>
    </location>
</feature>
<feature type="transmembrane region" description="Helical" evidence="1">
    <location>
        <begin position="7"/>
        <end position="26"/>
    </location>
</feature>
<evidence type="ECO:0000256" key="1">
    <source>
        <dbReference type="SAM" id="Phobius"/>
    </source>
</evidence>
<evidence type="ECO:0000313" key="3">
    <source>
        <dbReference type="Proteomes" id="UP000295055"/>
    </source>
</evidence>
<feature type="transmembrane region" description="Helical" evidence="1">
    <location>
        <begin position="91"/>
        <end position="109"/>
    </location>
</feature>
<feature type="transmembrane region" description="Helical" evidence="1">
    <location>
        <begin position="244"/>
        <end position="261"/>
    </location>
</feature>
<comment type="caution">
    <text evidence="2">The sequence shown here is derived from an EMBL/GenBank/DDBJ whole genome shotgun (WGS) entry which is preliminary data.</text>
</comment>
<feature type="transmembrane region" description="Helical" evidence="1">
    <location>
        <begin position="221"/>
        <end position="237"/>
    </location>
</feature>
<reference evidence="2 3" key="1">
    <citation type="submission" date="2019-03" db="EMBL/GenBank/DDBJ databases">
        <title>Genomic analyses of the natural microbiome of Caenorhabditis elegans.</title>
        <authorList>
            <person name="Samuel B."/>
        </authorList>
    </citation>
    <scope>NUCLEOTIDE SEQUENCE [LARGE SCALE GENOMIC DNA]</scope>
    <source>
        <strain evidence="2 3">JUb102</strain>
    </source>
</reference>
<accession>A0A4R3NJU9</accession>
<keyword evidence="1" id="KW-1133">Transmembrane helix</keyword>
<feature type="transmembrane region" description="Helical" evidence="1">
    <location>
        <begin position="198"/>
        <end position="215"/>
    </location>
</feature>
<dbReference type="OrthoDB" id="5596698at2"/>
<feature type="transmembrane region" description="Helical" evidence="1">
    <location>
        <begin position="38"/>
        <end position="57"/>
    </location>
</feature>
<feature type="transmembrane region" description="Helical" evidence="1">
    <location>
        <begin position="329"/>
        <end position="354"/>
    </location>
</feature>
<sequence length="462" mass="53283">MIMLSRAVFISIFIIWNLASIIYIDNLGSLRQSLPQNIISWLAIALIISIIAFTVFYRKNRIFITIPAMCFCLALAILSINLFYLKESHNVIFWYWSGISAGVILYIVGLQIREKWLIQSFCIYCFIAINVIQCLFTIYQYFFETSIFYFATDMRSYGLTQQITILSVNMAMSCMFSLMTLVLSQFKLASLIQEKCRITLLSFCIFLFTVTLVVLQSITTTLSFAVCAFVFICLFYQKNKVRVSVSYFIIAVAVFIGVYLIQLCPKYIDSEIINRFHLKQMLRFSISLFIYPPAEVWEQPLIINASMEKNQLPFLSSENYIVPHIYNEILRWIMTGGFINLIFMSLIITGGIYVIYQSIIKYKKNGNGYSISLVLALTPMVINSNLEHPFLQSVLHWGMIILFLSFSDASFPLKEQSSFYINKHLSLLFSFSTFIIGLIVFIIGLNLFNGQSFFHTNIFSFA</sequence>
<organism evidence="2 3">
    <name type="scientific">Providencia alcalifaciens</name>
    <dbReference type="NCBI Taxonomy" id="126385"/>
    <lineage>
        <taxon>Bacteria</taxon>
        <taxon>Pseudomonadati</taxon>
        <taxon>Pseudomonadota</taxon>
        <taxon>Gammaproteobacteria</taxon>
        <taxon>Enterobacterales</taxon>
        <taxon>Morganellaceae</taxon>
        <taxon>Providencia</taxon>
    </lineage>
</organism>
<dbReference type="RefSeq" id="WP_132496209.1">
    <property type="nucleotide sequence ID" value="NZ_SMAS01000004.1"/>
</dbReference>